<feature type="region of interest" description="Disordered" evidence="2">
    <location>
        <begin position="191"/>
        <end position="216"/>
    </location>
</feature>
<dbReference type="GO" id="GO:0003677">
    <property type="term" value="F:DNA binding"/>
    <property type="evidence" value="ECO:0007669"/>
    <property type="project" value="UniProtKB-KW"/>
</dbReference>
<feature type="region of interest" description="Disordered" evidence="2">
    <location>
        <begin position="461"/>
        <end position="481"/>
    </location>
</feature>
<reference evidence="4" key="1">
    <citation type="submission" date="2022-02" db="EMBL/GenBank/DDBJ databases">
        <authorList>
            <person name="Giguere J D."/>
        </authorList>
    </citation>
    <scope>NUCLEOTIDE SEQUENCE</scope>
    <source>
        <strain evidence="4">CCAP 1055/1</strain>
    </source>
</reference>
<evidence type="ECO:0000259" key="3">
    <source>
        <dbReference type="SMART" id="SM00398"/>
    </source>
</evidence>
<dbReference type="Gene3D" id="1.10.30.10">
    <property type="entry name" value="High mobility group box domain"/>
    <property type="match status" value="1"/>
</dbReference>
<accession>A0A8J9X9C5</accession>
<evidence type="ECO:0000256" key="2">
    <source>
        <dbReference type="SAM" id="MobiDB-lite"/>
    </source>
</evidence>
<feature type="compositionally biased region" description="Basic and acidic residues" evidence="2">
    <location>
        <begin position="12"/>
        <end position="25"/>
    </location>
</feature>
<dbReference type="PANTHER" id="PTHR48112">
    <property type="entry name" value="HIGH MOBILITY GROUP PROTEIN DSP1"/>
    <property type="match status" value="1"/>
</dbReference>
<sequence>MLGPTSFRMKNRTPDELDQKNKLTMESKPPAKPPSKADDPDLKESTTVFPKRKASDISTSDNAVTPVKKKRKSPANPWKKPKDMPKRPLSAYNLFFKEERYRLLSAGPRSSRTDEKAQTSRHSSIGESDDSTGSSRRQHVKVSGIGFANLAKLIGAKWNDLDDETRLPFVRRAAVDKQRYDVAVAEWRLTQKNKKQNVPPDNRRASKPTPTGFADQKGSLLLSSERSYEAISDPYPPEWFETTDSSRQLQARLYAHEQTVYGTSPLSPRYATHPGAAFAMHQNHHPHHVSQNYHLPSLSPQTLHNQYDDPRRQPIFHNPPDFYTQQSIDHDPAFRHQFGAREDTREDPRGSSYIMSPSQRGGFQGSFEEAVPHNPVRSHGTHELYGYVPLQHYPEGTITNPNAAIRPMGSLPMLPHVSSGQYPEGTPSRVRFDSARMARGDVQAHPVFERRYPPRMEHIPLEGAPTPGDGAETAARPEATNDNESIGVLRQNLDDDTINFLTNLQF</sequence>
<dbReference type="AlphaFoldDB" id="A0A8J9X9C5"/>
<feature type="compositionally biased region" description="Polar residues" evidence="2">
    <location>
        <begin position="120"/>
        <end position="135"/>
    </location>
</feature>
<protein>
    <recommendedName>
        <fullName evidence="3">HMG box domain-containing protein</fullName>
    </recommendedName>
</protein>
<feature type="region of interest" description="Disordered" evidence="2">
    <location>
        <begin position="340"/>
        <end position="364"/>
    </location>
</feature>
<dbReference type="InterPro" id="IPR050342">
    <property type="entry name" value="HMGB"/>
</dbReference>
<dbReference type="SUPFAM" id="SSF47095">
    <property type="entry name" value="HMG-box"/>
    <property type="match status" value="1"/>
</dbReference>
<proteinExistence type="predicted"/>
<organism evidence="4">
    <name type="scientific">Phaeodactylum tricornutum</name>
    <name type="common">Diatom</name>
    <dbReference type="NCBI Taxonomy" id="2850"/>
    <lineage>
        <taxon>Eukaryota</taxon>
        <taxon>Sar</taxon>
        <taxon>Stramenopiles</taxon>
        <taxon>Ochrophyta</taxon>
        <taxon>Bacillariophyta</taxon>
        <taxon>Bacillariophyceae</taxon>
        <taxon>Bacillariophycidae</taxon>
        <taxon>Naviculales</taxon>
        <taxon>Phaeodactylaceae</taxon>
        <taxon>Phaeodactylum</taxon>
    </lineage>
</organism>
<keyword evidence="1" id="KW-0238">DNA-binding</keyword>
<name>A0A8J9X9C5_PHATR</name>
<feature type="region of interest" description="Disordered" evidence="2">
    <location>
        <begin position="1"/>
        <end position="89"/>
    </location>
</feature>
<feature type="compositionally biased region" description="Basic and acidic residues" evidence="2">
    <location>
        <begin position="340"/>
        <end position="349"/>
    </location>
</feature>
<feature type="region of interest" description="Disordered" evidence="2">
    <location>
        <begin position="105"/>
        <end position="138"/>
    </location>
</feature>
<feature type="compositionally biased region" description="Basic and acidic residues" evidence="2">
    <location>
        <begin position="35"/>
        <end position="44"/>
    </location>
</feature>
<evidence type="ECO:0000313" key="4">
    <source>
        <dbReference type="EMBL" id="CAG9287464.1"/>
    </source>
</evidence>
<gene>
    <name evidence="4" type="ORF">PTTT1_LOCUS35609</name>
</gene>
<feature type="domain" description="HMG box" evidence="3">
    <location>
        <begin position="84"/>
        <end position="189"/>
    </location>
</feature>
<dbReference type="SMART" id="SM00398">
    <property type="entry name" value="HMG"/>
    <property type="match status" value="1"/>
</dbReference>
<dbReference type="InterPro" id="IPR009071">
    <property type="entry name" value="HMG_box_dom"/>
</dbReference>
<dbReference type="InterPro" id="IPR036910">
    <property type="entry name" value="HMG_box_dom_sf"/>
</dbReference>
<evidence type="ECO:0000256" key="1">
    <source>
        <dbReference type="ARBA" id="ARBA00023125"/>
    </source>
</evidence>
<dbReference type="EMBL" id="OU594944">
    <property type="protein sequence ID" value="CAG9287464.1"/>
    <property type="molecule type" value="Genomic_DNA"/>
</dbReference>
<dbReference type="Proteomes" id="UP000836788">
    <property type="component" value="Chromosome 3"/>
</dbReference>